<reference evidence="2" key="1">
    <citation type="submission" date="2017-09" db="EMBL/GenBank/DDBJ databases">
        <title>Metaegenomics of thermophilic ammonia-oxidizing enrichment culture.</title>
        <authorList>
            <person name="Kato S."/>
            <person name="Suzuki K."/>
        </authorList>
    </citation>
    <scope>NUCLEOTIDE SEQUENCE [LARGE SCALE GENOMIC DNA]</scope>
</reference>
<organism evidence="1 2">
    <name type="scientific">Candidatus Thermoflexus japonica</name>
    <dbReference type="NCBI Taxonomy" id="2035417"/>
    <lineage>
        <taxon>Bacteria</taxon>
        <taxon>Bacillati</taxon>
        <taxon>Chloroflexota</taxon>
        <taxon>Thermoflexia</taxon>
        <taxon>Thermoflexales</taxon>
        <taxon>Thermoflexaceae</taxon>
        <taxon>Thermoflexus</taxon>
    </lineage>
</organism>
<sequence length="305" mass="33501">MAHMTVAVSEGAFRRSFDLLQRNVVFEKADSTSFGAFTAGYDVKAHLEGGSIDLRGDGTIQVRELDLRWDRLRFTLGLDLPELCVGGGCIDMPWPIPDICLPRVCIFSGDPDISISLDLAAFSAQEVSFTARPMVRYFDASLPLPSPDLCALLRVEPLPTHNQWHIHIDPETIDVDLFDFPDIVGDLIEGALTSAVEALIPGGWVRDLILAIVGSVADLIRAILDIPDEIEEWLSDLFNVSFGLLDSIGTVILDFFSRCNPLYRVDDPLEILPASNGLIPVRIPIRNFNVSVNDVEMVVQADVGA</sequence>
<dbReference type="EMBL" id="BEHY01000044">
    <property type="protein sequence ID" value="GBD09472.1"/>
    <property type="molecule type" value="Genomic_DNA"/>
</dbReference>
<dbReference type="Proteomes" id="UP000236642">
    <property type="component" value="Unassembled WGS sequence"/>
</dbReference>
<gene>
    <name evidence="1" type="ORF">HRbin22_01726</name>
</gene>
<evidence type="ECO:0000313" key="2">
    <source>
        <dbReference type="Proteomes" id="UP000236642"/>
    </source>
</evidence>
<protein>
    <submittedName>
        <fullName evidence="1">Uncharacterized protein</fullName>
    </submittedName>
</protein>
<comment type="caution">
    <text evidence="1">The sequence shown here is derived from an EMBL/GenBank/DDBJ whole genome shotgun (WGS) entry which is preliminary data.</text>
</comment>
<dbReference type="AlphaFoldDB" id="A0A2H5Y7S3"/>
<accession>A0A2H5Y7S3</accession>
<name>A0A2H5Y7S3_9CHLR</name>
<proteinExistence type="predicted"/>
<evidence type="ECO:0000313" key="1">
    <source>
        <dbReference type="EMBL" id="GBD09472.1"/>
    </source>
</evidence>